<organism evidence="1 2">
    <name type="scientific">Clostridium fessum</name>
    <dbReference type="NCBI Taxonomy" id="2126740"/>
    <lineage>
        <taxon>Bacteria</taxon>
        <taxon>Bacillati</taxon>
        <taxon>Bacillota</taxon>
        <taxon>Clostridia</taxon>
        <taxon>Eubacteriales</taxon>
        <taxon>Clostridiaceae</taxon>
        <taxon>Clostridium</taxon>
    </lineage>
</organism>
<dbReference type="EMBL" id="PYLO01000001">
    <property type="protein sequence ID" value="PST38901.1"/>
    <property type="molecule type" value="Genomic_DNA"/>
</dbReference>
<dbReference type="AlphaFoldDB" id="A0A2T3FUH1"/>
<sequence length="100" mass="11310">MQIVDLMALRVKKQGRLDFKAIQMTAEQITARRAALRQWLMKSRFANLPNDTLDAVRFWKLAAGGYILEDAGGYEYYLSESQLNGEEPEQAAGERANDGK</sequence>
<name>A0A2T3FUH1_9CLOT</name>
<keyword evidence="2" id="KW-1185">Reference proteome</keyword>
<dbReference type="RefSeq" id="WP_107000067.1">
    <property type="nucleotide sequence ID" value="NZ_PYLO01000001.1"/>
</dbReference>
<evidence type="ECO:0000313" key="2">
    <source>
        <dbReference type="Proteomes" id="UP000241048"/>
    </source>
</evidence>
<reference evidence="1 2" key="1">
    <citation type="submission" date="2018-03" db="EMBL/GenBank/DDBJ databases">
        <title>Lachnoclostridium SNUG30386 gen.nov., sp.nov., isolated from human faeces.</title>
        <authorList>
            <person name="Seo B."/>
            <person name="Jeon K."/>
            <person name="Ko G."/>
        </authorList>
    </citation>
    <scope>NUCLEOTIDE SEQUENCE [LARGE SCALE GENOMIC DNA]</scope>
    <source>
        <strain evidence="1 2">SNUG30386</strain>
    </source>
</reference>
<proteinExistence type="predicted"/>
<accession>A0A2T3FUH1</accession>
<comment type="caution">
    <text evidence="1">The sequence shown here is derived from an EMBL/GenBank/DDBJ whole genome shotgun (WGS) entry which is preliminary data.</text>
</comment>
<dbReference type="Proteomes" id="UP000241048">
    <property type="component" value="Unassembled WGS sequence"/>
</dbReference>
<evidence type="ECO:0000313" key="1">
    <source>
        <dbReference type="EMBL" id="PST38901.1"/>
    </source>
</evidence>
<gene>
    <name evidence="1" type="ORF">C7U56_02940</name>
</gene>
<protein>
    <submittedName>
        <fullName evidence="1">Uncharacterized protein</fullName>
    </submittedName>
</protein>